<reference evidence="1 2" key="1">
    <citation type="submission" date="2016-06" db="EMBL/GenBank/DDBJ databases">
        <title>Respiratory ammonification of nitrate coupled to the oxidation of elemental sulfur in deep-sea autotrophic thermophilic bacteria.</title>
        <authorList>
            <person name="Slobodkina G.B."/>
            <person name="Mardanov A.V."/>
            <person name="Ravin N.V."/>
            <person name="Frolova A.A."/>
            <person name="Viryasiv M.B."/>
            <person name="Chernyh N.A."/>
            <person name="Bonch-Osmolovskaya E.A."/>
            <person name="Slobodkin A.I."/>
        </authorList>
    </citation>
    <scope>NUCLEOTIDE SEQUENCE [LARGE SCALE GENOMIC DNA]</scope>
    <source>
        <strain evidence="1 2">S69</strain>
    </source>
</reference>
<dbReference type="Gene3D" id="1.25.40.10">
    <property type="entry name" value="Tetratricopeptide repeat domain"/>
    <property type="match status" value="1"/>
</dbReference>
<dbReference type="Proteomes" id="UP000093080">
    <property type="component" value="Unassembled WGS sequence"/>
</dbReference>
<dbReference type="AlphaFoldDB" id="A0A1B9F704"/>
<sequence>MDLHNVFRLLGEISGKNIVVDESVSGTITLALKDVPWPFVLDVIKSLKGLSSIERFNTIMIFPAGKEITWVGDNGLQGSWTAGTLQVNKTSELLIPDIRQGAGLVVKKGNIPKTSISAIDEAQTLIKEGEKREQSGDIHGALLLYKKASEIWPDNALLAKKISSLALGRANEELTALNFAKLALKINPKDSEAATLAAVALARMGRGDEAINYFERAASMPDVSFESLYNYAVFTFSSGLYRETLRILNRIDAQFKVTPDCLLLRAKAYEGLNCFDKAVSEYIAILNGGNNVPSYAKEFARSRLKEIASDTDARFR</sequence>
<accession>A0A1B9F704</accession>
<dbReference type="SUPFAM" id="SSF48452">
    <property type="entry name" value="TPR-like"/>
    <property type="match status" value="1"/>
</dbReference>
<evidence type="ECO:0000313" key="1">
    <source>
        <dbReference type="EMBL" id="OCC15738.1"/>
    </source>
</evidence>
<dbReference type="Gene3D" id="3.30.1370.130">
    <property type="match status" value="1"/>
</dbReference>
<dbReference type="STRING" id="1156395.DBT_0663"/>
<organism evidence="1 2">
    <name type="scientific">Dissulfuribacter thermophilus</name>
    <dbReference type="NCBI Taxonomy" id="1156395"/>
    <lineage>
        <taxon>Bacteria</taxon>
        <taxon>Pseudomonadati</taxon>
        <taxon>Thermodesulfobacteriota</taxon>
        <taxon>Dissulfuribacteria</taxon>
        <taxon>Dissulfuribacterales</taxon>
        <taxon>Dissulfuribacteraceae</taxon>
        <taxon>Dissulfuribacter</taxon>
    </lineage>
</organism>
<keyword evidence="2" id="KW-1185">Reference proteome</keyword>
<name>A0A1B9F704_9BACT</name>
<comment type="caution">
    <text evidence="1">The sequence shown here is derived from an EMBL/GenBank/DDBJ whole genome shotgun (WGS) entry which is preliminary data.</text>
</comment>
<proteinExistence type="predicted"/>
<dbReference type="InterPro" id="IPR011990">
    <property type="entry name" value="TPR-like_helical_dom_sf"/>
</dbReference>
<dbReference type="EMBL" id="MAGO01000003">
    <property type="protein sequence ID" value="OCC15738.1"/>
    <property type="molecule type" value="Genomic_DNA"/>
</dbReference>
<gene>
    <name evidence="1" type="ORF">DBT_0663</name>
</gene>
<protein>
    <submittedName>
        <fullName evidence="1">Type IV pilus biogenesis protein PilQ</fullName>
    </submittedName>
</protein>
<evidence type="ECO:0000313" key="2">
    <source>
        <dbReference type="Proteomes" id="UP000093080"/>
    </source>
</evidence>